<gene>
    <name evidence="2" type="ORF">CLV84_4157</name>
</gene>
<dbReference type="AlphaFoldDB" id="A0A2S6I0T8"/>
<proteinExistence type="predicted"/>
<comment type="caution">
    <text evidence="2">The sequence shown here is derived from an EMBL/GenBank/DDBJ whole genome shotgun (WGS) entry which is preliminary data.</text>
</comment>
<keyword evidence="3" id="KW-1185">Reference proteome</keyword>
<feature type="compositionally biased region" description="Basic and acidic residues" evidence="1">
    <location>
        <begin position="214"/>
        <end position="228"/>
    </location>
</feature>
<reference evidence="2 3" key="1">
    <citation type="submission" date="2018-02" db="EMBL/GenBank/DDBJ databases">
        <title>Genomic Encyclopedia of Archaeal and Bacterial Type Strains, Phase II (KMG-II): from individual species to whole genera.</title>
        <authorList>
            <person name="Goeker M."/>
        </authorList>
    </citation>
    <scope>NUCLEOTIDE SEQUENCE [LARGE SCALE GENOMIC DNA]</scope>
    <source>
        <strain evidence="2 3">DSM 29526</strain>
    </source>
</reference>
<feature type="compositionally biased region" description="Basic and acidic residues" evidence="1">
    <location>
        <begin position="72"/>
        <end position="83"/>
    </location>
</feature>
<feature type="region of interest" description="Disordered" evidence="1">
    <location>
        <begin position="209"/>
        <end position="298"/>
    </location>
</feature>
<evidence type="ECO:0000256" key="1">
    <source>
        <dbReference type="SAM" id="MobiDB-lite"/>
    </source>
</evidence>
<evidence type="ECO:0000313" key="3">
    <source>
        <dbReference type="Proteomes" id="UP000237662"/>
    </source>
</evidence>
<evidence type="ECO:0000313" key="2">
    <source>
        <dbReference type="EMBL" id="PPK84387.1"/>
    </source>
</evidence>
<dbReference type="EMBL" id="PTJC01000008">
    <property type="protein sequence ID" value="PPK84387.1"/>
    <property type="molecule type" value="Genomic_DNA"/>
</dbReference>
<feature type="region of interest" description="Disordered" evidence="1">
    <location>
        <begin position="63"/>
        <end position="140"/>
    </location>
</feature>
<name>A0A2S6I0T8_9BACT</name>
<feature type="compositionally biased region" description="Acidic residues" evidence="1">
    <location>
        <begin position="91"/>
        <end position="103"/>
    </location>
</feature>
<dbReference type="RefSeq" id="WP_104421710.1">
    <property type="nucleotide sequence ID" value="NZ_PTJC01000008.1"/>
</dbReference>
<protein>
    <submittedName>
        <fullName evidence="2">Uncharacterized protein</fullName>
    </submittedName>
</protein>
<dbReference type="Proteomes" id="UP000237662">
    <property type="component" value="Unassembled WGS sequence"/>
</dbReference>
<organism evidence="2 3">
    <name type="scientific">Neolewinella xylanilytica</name>
    <dbReference type="NCBI Taxonomy" id="1514080"/>
    <lineage>
        <taxon>Bacteria</taxon>
        <taxon>Pseudomonadati</taxon>
        <taxon>Bacteroidota</taxon>
        <taxon>Saprospiria</taxon>
        <taxon>Saprospirales</taxon>
        <taxon>Lewinellaceae</taxon>
        <taxon>Neolewinella</taxon>
    </lineage>
</organism>
<sequence>MPLFNDLKRIFFGAKSVAKHQASRAGDVAREAGDELADQGEELFDLTRRATRDLAARAPGYIEKGKGALSELGDKVYKQDPPKPAKPTPPTDEDDGDAFDFDSLDLTSEADAPKSGSIDFEADLVEDTPPSAKEPSALNQLADSTLDAAARTGVKAKQMAKEAGDELLDRAARTGADLKGKADKFIDHANREAEKMRLEDSIEEAKRAAAQAEARARAFDNKENERDASGSTLSGTDSFFDRADRFARGDYHNEGGKDMRVQNDPDYKPRKKSDLIAGFDDNDNDGDSLIDDAILEEE</sequence>
<accession>A0A2S6I0T8</accession>
<feature type="compositionally biased region" description="Basic and acidic residues" evidence="1">
    <location>
        <begin position="239"/>
        <end position="274"/>
    </location>
</feature>
<feature type="compositionally biased region" description="Acidic residues" evidence="1">
    <location>
        <begin position="280"/>
        <end position="298"/>
    </location>
</feature>
<dbReference type="OrthoDB" id="1495115at2"/>